<evidence type="ECO:0000313" key="4">
    <source>
        <dbReference type="Proteomes" id="UP001208131"/>
    </source>
</evidence>
<protein>
    <recommendedName>
        <fullName evidence="5">Lipoprotein</fullName>
    </recommendedName>
</protein>
<keyword evidence="2" id="KW-0732">Signal</keyword>
<dbReference type="RefSeq" id="WP_267301840.1">
    <property type="nucleotide sequence ID" value="NZ_JAOQJZ010000015.1"/>
</dbReference>
<comment type="caution">
    <text evidence="3">The sequence shown here is derived from an EMBL/GenBank/DDBJ whole genome shotgun (WGS) entry which is preliminary data.</text>
</comment>
<dbReference type="EMBL" id="JAOQJZ010000015">
    <property type="protein sequence ID" value="MCU6706761.1"/>
    <property type="molecule type" value="Genomic_DNA"/>
</dbReference>
<evidence type="ECO:0008006" key="5">
    <source>
        <dbReference type="Google" id="ProtNLM"/>
    </source>
</evidence>
<evidence type="ECO:0000256" key="2">
    <source>
        <dbReference type="SAM" id="SignalP"/>
    </source>
</evidence>
<dbReference type="Proteomes" id="UP001208131">
    <property type="component" value="Unassembled WGS sequence"/>
</dbReference>
<feature type="compositionally biased region" description="Low complexity" evidence="1">
    <location>
        <begin position="110"/>
        <end position="120"/>
    </location>
</feature>
<proteinExistence type="predicted"/>
<dbReference type="PROSITE" id="PS00018">
    <property type="entry name" value="EF_HAND_1"/>
    <property type="match status" value="1"/>
</dbReference>
<dbReference type="PROSITE" id="PS51257">
    <property type="entry name" value="PROKAR_LIPOPROTEIN"/>
    <property type="match status" value="1"/>
</dbReference>
<sequence>MKNKLILCSILAVGMTATLCGCGDDNYYDNYTTDETTTTTTTYEHSVDTNTNDNYTYKKNDNDDDLAEGEYWCMGKGDTCHNKTSSPTDLYCHSCDPDDNNIEGDQRTTDGVVGDNDGNGAIDEHDWETEWNDYLNNKYDEYGYDDYGYDDYDDYDYDYDDYDYGDYGY</sequence>
<feature type="signal peptide" evidence="2">
    <location>
        <begin position="1"/>
        <end position="23"/>
    </location>
</feature>
<feature type="region of interest" description="Disordered" evidence="1">
    <location>
        <begin position="103"/>
        <end position="124"/>
    </location>
</feature>
<evidence type="ECO:0000256" key="1">
    <source>
        <dbReference type="SAM" id="MobiDB-lite"/>
    </source>
</evidence>
<reference evidence="3 4" key="1">
    <citation type="journal article" date="2021" name="ISME Commun">
        <title>Automated analysis of genomic sequences facilitates high-throughput and comprehensive description of bacteria.</title>
        <authorList>
            <person name="Hitch T.C.A."/>
        </authorList>
    </citation>
    <scope>NUCLEOTIDE SEQUENCE [LARGE SCALE GENOMIC DNA]</scope>
    <source>
        <strain evidence="3 4">Sanger_31</strain>
    </source>
</reference>
<evidence type="ECO:0000313" key="3">
    <source>
        <dbReference type="EMBL" id="MCU6706761.1"/>
    </source>
</evidence>
<feature type="chain" id="PRO_5042082210" description="Lipoprotein" evidence="2">
    <location>
        <begin position="24"/>
        <end position="169"/>
    </location>
</feature>
<name>A0AAE3IK93_9FIRM</name>
<accession>A0AAE3IK93</accession>
<gene>
    <name evidence="3" type="ORF">OCV57_12630</name>
</gene>
<dbReference type="InterPro" id="IPR018247">
    <property type="entry name" value="EF_Hand_1_Ca_BS"/>
</dbReference>
<organism evidence="3 4">
    <name type="scientific">Hominimerdicola aceti</name>
    <dbReference type="NCBI Taxonomy" id="2981726"/>
    <lineage>
        <taxon>Bacteria</taxon>
        <taxon>Bacillati</taxon>
        <taxon>Bacillota</taxon>
        <taxon>Clostridia</taxon>
        <taxon>Eubacteriales</taxon>
        <taxon>Oscillospiraceae</taxon>
        <taxon>Hominimerdicola</taxon>
    </lineage>
</organism>
<keyword evidence="4" id="KW-1185">Reference proteome</keyword>
<dbReference type="AlphaFoldDB" id="A0AAE3IK93"/>